<evidence type="ECO:0000256" key="2">
    <source>
        <dbReference type="ARBA" id="ARBA00022475"/>
    </source>
</evidence>
<dbReference type="InterPro" id="IPR017452">
    <property type="entry name" value="GPCR_Rhodpsn_7TM"/>
</dbReference>
<dbReference type="STRING" id="53326.A0A016UBS6"/>
<comment type="subcellular location">
    <subcellularLocation>
        <location evidence="1">Cell membrane</location>
        <topology evidence="1">Multi-pass membrane protein</topology>
    </subcellularLocation>
</comment>
<feature type="domain" description="G-protein coupled receptors family 1 profile" evidence="13">
    <location>
        <begin position="23"/>
        <end position="563"/>
    </location>
</feature>
<evidence type="ECO:0000256" key="11">
    <source>
        <dbReference type="SAM" id="MobiDB-lite"/>
    </source>
</evidence>
<dbReference type="PROSITE" id="PS00237">
    <property type="entry name" value="G_PROTEIN_RECEP_F1_1"/>
    <property type="match status" value="1"/>
</dbReference>
<accession>A0A016UBS6</accession>
<evidence type="ECO:0000256" key="5">
    <source>
        <dbReference type="ARBA" id="ARBA00023040"/>
    </source>
</evidence>
<dbReference type="GO" id="GO:0045202">
    <property type="term" value="C:synapse"/>
    <property type="evidence" value="ECO:0007669"/>
    <property type="project" value="GOC"/>
</dbReference>
<dbReference type="OrthoDB" id="10034726at2759"/>
<dbReference type="GO" id="GO:0005886">
    <property type="term" value="C:plasma membrane"/>
    <property type="evidence" value="ECO:0007669"/>
    <property type="project" value="UniProtKB-SubCell"/>
</dbReference>
<evidence type="ECO:0000256" key="4">
    <source>
        <dbReference type="ARBA" id="ARBA00022989"/>
    </source>
</evidence>
<comment type="similarity">
    <text evidence="10">Belongs to the G-protein coupled receptor 1 family.</text>
</comment>
<evidence type="ECO:0000313" key="15">
    <source>
        <dbReference type="Proteomes" id="UP000024635"/>
    </source>
</evidence>
<dbReference type="PANTHER" id="PTHR24248:SF125">
    <property type="entry name" value="DOPAMINE D2-LIKE RECEPTOR"/>
    <property type="match status" value="1"/>
</dbReference>
<feature type="transmembrane region" description="Helical" evidence="12">
    <location>
        <begin position="545"/>
        <end position="566"/>
    </location>
</feature>
<evidence type="ECO:0000256" key="6">
    <source>
        <dbReference type="ARBA" id="ARBA00023136"/>
    </source>
</evidence>
<dbReference type="PROSITE" id="PS50262">
    <property type="entry name" value="G_PROTEIN_RECEP_F1_2"/>
    <property type="match status" value="1"/>
</dbReference>
<dbReference type="SMART" id="SM01381">
    <property type="entry name" value="7TM_GPCR_Srsx"/>
    <property type="match status" value="1"/>
</dbReference>
<evidence type="ECO:0000256" key="1">
    <source>
        <dbReference type="ARBA" id="ARBA00004651"/>
    </source>
</evidence>
<dbReference type="PRINTS" id="PR00237">
    <property type="entry name" value="GPCRRHODOPSN"/>
</dbReference>
<dbReference type="AlphaFoldDB" id="A0A016UBS6"/>
<feature type="transmembrane region" description="Helical" evidence="12">
    <location>
        <begin position="164"/>
        <end position="186"/>
    </location>
</feature>
<organism evidence="14 15">
    <name type="scientific">Ancylostoma ceylanicum</name>
    <dbReference type="NCBI Taxonomy" id="53326"/>
    <lineage>
        <taxon>Eukaryota</taxon>
        <taxon>Metazoa</taxon>
        <taxon>Ecdysozoa</taxon>
        <taxon>Nematoda</taxon>
        <taxon>Chromadorea</taxon>
        <taxon>Rhabditida</taxon>
        <taxon>Rhabditina</taxon>
        <taxon>Rhabditomorpha</taxon>
        <taxon>Strongyloidea</taxon>
        <taxon>Ancylostomatidae</taxon>
        <taxon>Ancylostomatinae</taxon>
        <taxon>Ancylostoma</taxon>
    </lineage>
</organism>
<evidence type="ECO:0000256" key="10">
    <source>
        <dbReference type="RuleBase" id="RU000688"/>
    </source>
</evidence>
<keyword evidence="4 12" id="KW-1133">Transmembrane helix</keyword>
<feature type="transmembrane region" description="Helical" evidence="12">
    <location>
        <begin position="44"/>
        <end position="66"/>
    </location>
</feature>
<keyword evidence="9 10" id="KW-0807">Transducer</keyword>
<dbReference type="Pfam" id="PF00001">
    <property type="entry name" value="7tm_1"/>
    <property type="match status" value="1"/>
</dbReference>
<evidence type="ECO:0000256" key="8">
    <source>
        <dbReference type="ARBA" id="ARBA00023170"/>
    </source>
</evidence>
<evidence type="ECO:0000256" key="9">
    <source>
        <dbReference type="ARBA" id="ARBA00023224"/>
    </source>
</evidence>
<dbReference type="GO" id="GO:0004930">
    <property type="term" value="F:G protein-coupled receptor activity"/>
    <property type="evidence" value="ECO:0007669"/>
    <property type="project" value="UniProtKB-KW"/>
</dbReference>
<feature type="transmembrane region" description="Helical" evidence="12">
    <location>
        <begin position="124"/>
        <end position="144"/>
    </location>
</feature>
<reference evidence="15" key="1">
    <citation type="journal article" date="2015" name="Nat. Genet.">
        <title>The genome and transcriptome of the zoonotic hookworm Ancylostoma ceylanicum identify infection-specific gene families.</title>
        <authorList>
            <person name="Schwarz E.M."/>
            <person name="Hu Y."/>
            <person name="Antoshechkin I."/>
            <person name="Miller M.M."/>
            <person name="Sternberg P.W."/>
            <person name="Aroian R.V."/>
        </authorList>
    </citation>
    <scope>NUCLEOTIDE SEQUENCE</scope>
    <source>
        <strain evidence="15">HY135</strain>
    </source>
</reference>
<dbReference type="InterPro" id="IPR000276">
    <property type="entry name" value="GPCR_Rhodpsn"/>
</dbReference>
<dbReference type="Proteomes" id="UP000024635">
    <property type="component" value="Unassembled WGS sequence"/>
</dbReference>
<dbReference type="PANTHER" id="PTHR24248">
    <property type="entry name" value="ADRENERGIC RECEPTOR-RELATED G-PROTEIN COUPLED RECEPTOR"/>
    <property type="match status" value="1"/>
</dbReference>
<dbReference type="Gene3D" id="1.20.1070.10">
    <property type="entry name" value="Rhodopsin 7-helix transmembrane proteins"/>
    <property type="match status" value="2"/>
</dbReference>
<feature type="compositionally biased region" description="Basic and acidic residues" evidence="11">
    <location>
        <begin position="354"/>
        <end position="366"/>
    </location>
</feature>
<evidence type="ECO:0000256" key="3">
    <source>
        <dbReference type="ARBA" id="ARBA00022692"/>
    </source>
</evidence>
<gene>
    <name evidence="14" type="primary">Acey_s0046.g1313</name>
    <name evidence="14" type="synonym">Acey-dop-3</name>
    <name evidence="14" type="ORF">Y032_0046g1313</name>
</gene>
<dbReference type="GO" id="GO:0001591">
    <property type="term" value="F:dopamine neurotransmitter receptor activity, coupled via Gi/Go"/>
    <property type="evidence" value="ECO:0007669"/>
    <property type="project" value="TreeGrafter"/>
</dbReference>
<sequence>MATAWRAASGLLLPLVPALAVFGNALVIIAVYREKCLQTVTNLLIVSLAISDFMVAICVMSFGVYYERNDFRWNMGQFFCNVYLASDVTCSTASILNLLAISLDRYIAISHPISYAQYGARGGRAMISISIVWAVSVIVGLPILLGVNPMEEDLCELGNAYFNILSSLLSFFFPCAAMIVLYSVIFRRLRQRERARSLRRATRLENCKMSSALLGGARMARQMGNHFKNRTDQILLEISFQTSSYPSLSDSSEDISTLTPLANEVNFGSTMPASHLNSLCTPITKEGRSCVPSLTTNGDLHKKPACRAQNAENCEFTTKPVHRGSSGISRSFGDDLLDAIPFIDGESSSTTIENSKEQGGDVKQEERKPALQTASVAVHERKRSSCHMPPTCDDLATLNSAFKSASAFTFVVDISPLSTKNTSLIRNGEALRDNRQCYNELGMPKPYIDVQHRELPMPPSLSESAREYKSQIWKRVTNGWKARPSRHLVKRATKQMRREHKATVTLAVVLAVFLFCWLPFFTLHLANSICLINTPEGGCMGMLPLFLATWLGYINSSLNPLIYTVFDQRFRTAFRAILCCSFVRR</sequence>
<name>A0A016UBS6_9BILA</name>
<dbReference type="EMBL" id="JARK01001382">
    <property type="protein sequence ID" value="EYC12590.1"/>
    <property type="molecule type" value="Genomic_DNA"/>
</dbReference>
<keyword evidence="3 10" id="KW-0812">Transmembrane</keyword>
<dbReference type="SUPFAM" id="SSF81321">
    <property type="entry name" value="Family A G protein-coupled receptor-like"/>
    <property type="match status" value="1"/>
</dbReference>
<comment type="caution">
    <text evidence="14">The sequence shown here is derived from an EMBL/GenBank/DDBJ whole genome shotgun (WGS) entry which is preliminary data.</text>
</comment>
<feature type="region of interest" description="Disordered" evidence="11">
    <location>
        <begin position="347"/>
        <end position="366"/>
    </location>
</feature>
<evidence type="ECO:0000256" key="12">
    <source>
        <dbReference type="SAM" id="Phobius"/>
    </source>
</evidence>
<evidence type="ECO:0000259" key="13">
    <source>
        <dbReference type="PROSITE" id="PS50262"/>
    </source>
</evidence>
<keyword evidence="5 10" id="KW-0297">G-protein coupled receptor</keyword>
<keyword evidence="6 12" id="KW-0472">Membrane</keyword>
<keyword evidence="2" id="KW-1003">Cell membrane</keyword>
<evidence type="ECO:0000313" key="14">
    <source>
        <dbReference type="EMBL" id="EYC12590.1"/>
    </source>
</evidence>
<keyword evidence="8 10" id="KW-0675">Receptor</keyword>
<keyword evidence="15" id="KW-1185">Reference proteome</keyword>
<proteinExistence type="inferred from homology"/>
<keyword evidence="7" id="KW-1015">Disulfide bond</keyword>
<protein>
    <recommendedName>
        <fullName evidence="13">G-protein coupled receptors family 1 profile domain-containing protein</fullName>
    </recommendedName>
</protein>
<evidence type="ECO:0000256" key="7">
    <source>
        <dbReference type="ARBA" id="ARBA00023157"/>
    </source>
</evidence>
<feature type="transmembrane region" description="Helical" evidence="12">
    <location>
        <begin position="82"/>
        <end position="103"/>
    </location>
</feature>
<feature type="transmembrane region" description="Helical" evidence="12">
    <location>
        <begin position="12"/>
        <end position="32"/>
    </location>
</feature>
<feature type="transmembrane region" description="Helical" evidence="12">
    <location>
        <begin position="504"/>
        <end position="525"/>
    </location>
</feature>